<dbReference type="InterPro" id="IPR043128">
    <property type="entry name" value="Rev_trsase/Diguanyl_cyclase"/>
</dbReference>
<evidence type="ECO:0000259" key="3">
    <source>
        <dbReference type="PROSITE" id="PS50113"/>
    </source>
</evidence>
<dbReference type="PANTHER" id="PTHR44757:SF4">
    <property type="entry name" value="DIGUANYLATE CYCLASE DGCE-RELATED"/>
    <property type="match status" value="1"/>
</dbReference>
<dbReference type="Gene3D" id="3.30.450.20">
    <property type="entry name" value="PAS domain"/>
    <property type="match status" value="2"/>
</dbReference>
<dbReference type="InterPro" id="IPR001610">
    <property type="entry name" value="PAC"/>
</dbReference>
<proteinExistence type="predicted"/>
<dbReference type="Pfam" id="PF08447">
    <property type="entry name" value="PAS_3"/>
    <property type="match status" value="1"/>
</dbReference>
<dbReference type="SMART" id="SM00091">
    <property type="entry name" value="PAS"/>
    <property type="match status" value="2"/>
</dbReference>
<dbReference type="PROSITE" id="PS50883">
    <property type="entry name" value="EAL"/>
    <property type="match status" value="1"/>
</dbReference>
<dbReference type="SUPFAM" id="SSF55785">
    <property type="entry name" value="PYP-like sensor domain (PAS domain)"/>
    <property type="match status" value="2"/>
</dbReference>
<dbReference type="RefSeq" id="WP_183947157.1">
    <property type="nucleotide sequence ID" value="NZ_JACHHX010000002.1"/>
</dbReference>
<dbReference type="PROSITE" id="PS50113">
    <property type="entry name" value="PAC"/>
    <property type="match status" value="2"/>
</dbReference>
<keyword evidence="7" id="KW-1185">Reference proteome</keyword>
<evidence type="ECO:0000259" key="2">
    <source>
        <dbReference type="PROSITE" id="PS50112"/>
    </source>
</evidence>
<evidence type="ECO:0000259" key="4">
    <source>
        <dbReference type="PROSITE" id="PS50883"/>
    </source>
</evidence>
<feature type="domain" description="PAS" evidence="2">
    <location>
        <begin position="145"/>
        <end position="199"/>
    </location>
</feature>
<dbReference type="InterPro" id="IPR052155">
    <property type="entry name" value="Biofilm_reg_signaling"/>
</dbReference>
<reference evidence="6 7" key="1">
    <citation type="submission" date="2020-08" db="EMBL/GenBank/DDBJ databases">
        <title>Genomic Encyclopedia of Type Strains, Phase IV (KMG-IV): sequencing the most valuable type-strain genomes for metagenomic binning, comparative biology and taxonomic classification.</title>
        <authorList>
            <person name="Goeker M."/>
        </authorList>
    </citation>
    <scope>NUCLEOTIDE SEQUENCE [LARGE SCALE GENOMIC DNA]</scope>
    <source>
        <strain evidence="6 7">DSM 25897</strain>
    </source>
</reference>
<gene>
    <name evidence="6" type="ORF">HNQ58_000458</name>
</gene>
<dbReference type="NCBIfam" id="TIGR00254">
    <property type="entry name" value="GGDEF"/>
    <property type="match status" value="1"/>
</dbReference>
<dbReference type="EMBL" id="JACHHX010000002">
    <property type="protein sequence ID" value="MBB5014584.1"/>
    <property type="molecule type" value="Genomic_DNA"/>
</dbReference>
<dbReference type="PROSITE" id="PS50887">
    <property type="entry name" value="GGDEF"/>
    <property type="match status" value="1"/>
</dbReference>
<dbReference type="Proteomes" id="UP000519004">
    <property type="component" value="Unassembled WGS sequence"/>
</dbReference>
<dbReference type="InterPro" id="IPR000700">
    <property type="entry name" value="PAS-assoc_C"/>
</dbReference>
<dbReference type="InterPro" id="IPR000160">
    <property type="entry name" value="GGDEF_dom"/>
</dbReference>
<dbReference type="InterPro" id="IPR013655">
    <property type="entry name" value="PAS_fold_3"/>
</dbReference>
<feature type="domain" description="GGDEF" evidence="5">
    <location>
        <begin position="306"/>
        <end position="439"/>
    </location>
</feature>
<dbReference type="FunFam" id="3.30.70.270:FF:000001">
    <property type="entry name" value="Diguanylate cyclase domain protein"/>
    <property type="match status" value="1"/>
</dbReference>
<feature type="domain" description="EAL" evidence="4">
    <location>
        <begin position="450"/>
        <end position="699"/>
    </location>
</feature>
<dbReference type="InterPro" id="IPR035919">
    <property type="entry name" value="EAL_sf"/>
</dbReference>
<dbReference type="InterPro" id="IPR035965">
    <property type="entry name" value="PAS-like_dom_sf"/>
</dbReference>
<name>A0A7W7V8Z1_9GAMM</name>
<dbReference type="InterPro" id="IPR000014">
    <property type="entry name" value="PAS"/>
</dbReference>
<dbReference type="Pfam" id="PF00990">
    <property type="entry name" value="GGDEF"/>
    <property type="match status" value="1"/>
</dbReference>
<evidence type="ECO:0000313" key="6">
    <source>
        <dbReference type="EMBL" id="MBB5014584.1"/>
    </source>
</evidence>
<accession>A0A7W7V8Z1</accession>
<feature type="domain" description="PAC" evidence="3">
    <location>
        <begin position="222"/>
        <end position="274"/>
    </location>
</feature>
<comment type="caution">
    <text evidence="6">The sequence shown here is derived from an EMBL/GenBank/DDBJ whole genome shotgun (WGS) entry which is preliminary data.</text>
</comment>
<dbReference type="InterPro" id="IPR001633">
    <property type="entry name" value="EAL_dom"/>
</dbReference>
<dbReference type="AlphaFoldDB" id="A0A7W7V8Z1"/>
<dbReference type="Gene3D" id="3.30.70.270">
    <property type="match status" value="1"/>
</dbReference>
<evidence type="ECO:0000313" key="7">
    <source>
        <dbReference type="Proteomes" id="UP000519004"/>
    </source>
</evidence>
<dbReference type="Gene3D" id="3.20.20.450">
    <property type="entry name" value="EAL domain"/>
    <property type="match status" value="1"/>
</dbReference>
<dbReference type="SUPFAM" id="SSF141868">
    <property type="entry name" value="EAL domain-like"/>
    <property type="match status" value="1"/>
</dbReference>
<protein>
    <submittedName>
        <fullName evidence="6">Diguanylate cyclase (GGDEF)-like protein/PAS domain S-box-containing protein</fullName>
    </submittedName>
</protein>
<dbReference type="SMART" id="SM00052">
    <property type="entry name" value="EAL"/>
    <property type="match status" value="1"/>
</dbReference>
<dbReference type="InterPro" id="IPR013656">
    <property type="entry name" value="PAS_4"/>
</dbReference>
<dbReference type="Pfam" id="PF08448">
    <property type="entry name" value="PAS_4"/>
    <property type="match status" value="1"/>
</dbReference>
<evidence type="ECO:0000259" key="5">
    <source>
        <dbReference type="PROSITE" id="PS50887"/>
    </source>
</evidence>
<feature type="domain" description="PAC" evidence="3">
    <location>
        <begin position="92"/>
        <end position="144"/>
    </location>
</feature>
<dbReference type="CDD" id="cd01948">
    <property type="entry name" value="EAL"/>
    <property type="match status" value="1"/>
</dbReference>
<sequence>MSGRITHIGRTLPRLSGDDSLFRELAEQSGDVLSVGEADGLIRYVSPSVHRVLGHDVAGLAGRSVFRFLHPADVPRLRATYERARSGGVREATIELRARHRSGHWLWLESRLRWIPGGGEDGWRWVASLRDITERRRFEQRLAAEKERAQATLRAIADGVISVAPDGRIDYLNPAAERITGWSAGSAVGRPVTSVFMPSGHRAPPPENEGLAGLSAWFHAVADAPATLRRRDGSECVVQVAVAAVADSEGRPQGLVLTFRDTSQTAALLRELAYRSSHDSLTGLYNREEFERQLKRLVLEANAGSGPHALCYLDLDQFKLVNDTCGHAAGDALLKDVAQTLRSALGEGDVLARLGGDEFGVLMPQRGTAEAARRAQALVDALSRMRFEWSERQFVITGSVGVAPVSRQSGTYESVLMAADAACYIAKERGRNRVHVSEPADVDLVRRQGEMRWIPRLQTALEVGDFHLLAHDIVPVQSGIPTGRHIEVLISLPDASGRLVPPGEFLPAALHYGLMGRIDRWVIGQVCEWLLWRSHTGRALPELVAINLSGSSMSDAEFRDYLEEQVRGLPTGGTLCFEITESEAIANLAEVGDFMRRMKDYGCRFALDDFGSGLNSFAYLKRLPVDYIKIDGQFVRDAAQDGVNLAMVESIHRIGKVMGVKTIAEFVENEAIFRRIREIGVDYCQGFLFGMPRPLLNLD</sequence>
<dbReference type="PANTHER" id="PTHR44757">
    <property type="entry name" value="DIGUANYLATE CYCLASE DGCP"/>
    <property type="match status" value="1"/>
</dbReference>
<comment type="cofactor">
    <cofactor evidence="1">
        <name>Mg(2+)</name>
        <dbReference type="ChEBI" id="CHEBI:18420"/>
    </cofactor>
</comment>
<dbReference type="SUPFAM" id="SSF55073">
    <property type="entry name" value="Nucleotide cyclase"/>
    <property type="match status" value="1"/>
</dbReference>
<organism evidence="6 7">
    <name type="scientific">Rehaibacterium terrae</name>
    <dbReference type="NCBI Taxonomy" id="1341696"/>
    <lineage>
        <taxon>Bacteria</taxon>
        <taxon>Pseudomonadati</taxon>
        <taxon>Pseudomonadota</taxon>
        <taxon>Gammaproteobacteria</taxon>
        <taxon>Lysobacterales</taxon>
        <taxon>Lysobacteraceae</taxon>
        <taxon>Rehaibacterium</taxon>
    </lineage>
</organism>
<dbReference type="PROSITE" id="PS50112">
    <property type="entry name" value="PAS"/>
    <property type="match status" value="2"/>
</dbReference>
<dbReference type="Pfam" id="PF00563">
    <property type="entry name" value="EAL"/>
    <property type="match status" value="1"/>
</dbReference>
<dbReference type="InterPro" id="IPR029787">
    <property type="entry name" value="Nucleotide_cyclase"/>
</dbReference>
<dbReference type="SMART" id="SM00086">
    <property type="entry name" value="PAC"/>
    <property type="match status" value="2"/>
</dbReference>
<dbReference type="SMART" id="SM00267">
    <property type="entry name" value="GGDEF"/>
    <property type="match status" value="1"/>
</dbReference>
<feature type="domain" description="PAS" evidence="2">
    <location>
        <begin position="18"/>
        <end position="88"/>
    </location>
</feature>
<dbReference type="CDD" id="cd00130">
    <property type="entry name" value="PAS"/>
    <property type="match status" value="2"/>
</dbReference>
<dbReference type="GO" id="GO:0003824">
    <property type="term" value="F:catalytic activity"/>
    <property type="evidence" value="ECO:0007669"/>
    <property type="project" value="UniProtKB-ARBA"/>
</dbReference>
<evidence type="ECO:0000256" key="1">
    <source>
        <dbReference type="ARBA" id="ARBA00001946"/>
    </source>
</evidence>
<dbReference type="NCBIfam" id="TIGR00229">
    <property type="entry name" value="sensory_box"/>
    <property type="match status" value="2"/>
</dbReference>
<dbReference type="CDD" id="cd01949">
    <property type="entry name" value="GGDEF"/>
    <property type="match status" value="1"/>
</dbReference>